<protein>
    <recommendedName>
        <fullName evidence="3">Rhamnulokinase</fullName>
    </recommendedName>
</protein>
<name>A0ABT8CME4_9VIBR</name>
<dbReference type="Proteomes" id="UP001223712">
    <property type="component" value="Unassembled WGS sequence"/>
</dbReference>
<evidence type="ECO:0008006" key="3">
    <source>
        <dbReference type="Google" id="ProtNLM"/>
    </source>
</evidence>
<evidence type="ECO:0000313" key="2">
    <source>
        <dbReference type="Proteomes" id="UP001223712"/>
    </source>
</evidence>
<dbReference type="RefSeq" id="WP_261839801.1">
    <property type="nucleotide sequence ID" value="NZ_AP025459.1"/>
</dbReference>
<evidence type="ECO:0000313" key="1">
    <source>
        <dbReference type="EMBL" id="MDN3702320.1"/>
    </source>
</evidence>
<reference evidence="2" key="1">
    <citation type="journal article" date="2019" name="Int. J. Syst. Evol. Microbiol.">
        <title>The Global Catalogue of Microorganisms (GCM) 10K type strain sequencing project: providing services to taxonomists for standard genome sequencing and annotation.</title>
        <authorList>
            <consortium name="The Broad Institute Genomics Platform"/>
            <consortium name="The Broad Institute Genome Sequencing Center for Infectious Disease"/>
            <person name="Wu L."/>
            <person name="Ma J."/>
        </authorList>
    </citation>
    <scope>NUCLEOTIDE SEQUENCE [LARGE SCALE GENOMIC DNA]</scope>
    <source>
        <strain evidence="2">CECT 7226</strain>
    </source>
</reference>
<accession>A0ABT8CME4</accession>
<keyword evidence="2" id="KW-1185">Reference proteome</keyword>
<sequence length="79" mass="8879">MNYFLAIDIGASSGRHLLGHLDDGKLKIEEIHRFENQIFNVDDQLCWDLGYLFSEIVTGLKKCAKLGKKPTALGIDTWG</sequence>
<dbReference type="Gene3D" id="3.30.420.40">
    <property type="match status" value="1"/>
</dbReference>
<dbReference type="SUPFAM" id="SSF53067">
    <property type="entry name" value="Actin-like ATPase domain"/>
    <property type="match status" value="1"/>
</dbReference>
<dbReference type="InterPro" id="IPR043129">
    <property type="entry name" value="ATPase_NBD"/>
</dbReference>
<comment type="caution">
    <text evidence="1">The sequence shown here is derived from an EMBL/GenBank/DDBJ whole genome shotgun (WGS) entry which is preliminary data.</text>
</comment>
<proteinExistence type="predicted"/>
<organism evidence="1 2">
    <name type="scientific">Vibrio artabrorum</name>
    <dbReference type="NCBI Taxonomy" id="446374"/>
    <lineage>
        <taxon>Bacteria</taxon>
        <taxon>Pseudomonadati</taxon>
        <taxon>Pseudomonadota</taxon>
        <taxon>Gammaproteobacteria</taxon>
        <taxon>Vibrionales</taxon>
        <taxon>Vibrionaceae</taxon>
        <taxon>Vibrio</taxon>
    </lineage>
</organism>
<dbReference type="EMBL" id="JAUFQY010000002">
    <property type="protein sequence ID" value="MDN3702320.1"/>
    <property type="molecule type" value="Genomic_DNA"/>
</dbReference>
<gene>
    <name evidence="1" type="ORF">QWY96_17950</name>
</gene>